<dbReference type="EMBL" id="PDUG01000003">
    <property type="protein sequence ID" value="PIC42009.1"/>
    <property type="molecule type" value="Genomic_DNA"/>
</dbReference>
<comment type="caution">
    <text evidence="2">The sequence shown here is derived from an EMBL/GenBank/DDBJ whole genome shotgun (WGS) entry which is preliminary data.</text>
</comment>
<protein>
    <recommendedName>
        <fullName evidence="1">DUF7809 domain-containing protein</fullName>
    </recommendedName>
</protein>
<dbReference type="PANTHER" id="PTHR21447">
    <property type="entry name" value="RING-TYPE DOMAIN-CONTAINING PROTEIN-RELATED"/>
    <property type="match status" value="1"/>
</dbReference>
<dbReference type="GO" id="GO:0045087">
    <property type="term" value="P:innate immune response"/>
    <property type="evidence" value="ECO:0007669"/>
    <property type="project" value="TreeGrafter"/>
</dbReference>
<feature type="domain" description="DUF7809" evidence="1">
    <location>
        <begin position="15"/>
        <end position="129"/>
    </location>
</feature>
<dbReference type="Proteomes" id="UP000230233">
    <property type="component" value="Chromosome III"/>
</dbReference>
<name>A0A2G5UR67_9PELO</name>
<evidence type="ECO:0000259" key="1">
    <source>
        <dbReference type="Pfam" id="PF25100"/>
    </source>
</evidence>
<organism evidence="2 3">
    <name type="scientific">Caenorhabditis nigoni</name>
    <dbReference type="NCBI Taxonomy" id="1611254"/>
    <lineage>
        <taxon>Eukaryota</taxon>
        <taxon>Metazoa</taxon>
        <taxon>Ecdysozoa</taxon>
        <taxon>Nematoda</taxon>
        <taxon>Chromadorea</taxon>
        <taxon>Rhabditida</taxon>
        <taxon>Rhabditina</taxon>
        <taxon>Rhabditomorpha</taxon>
        <taxon>Rhabditoidea</taxon>
        <taxon>Rhabditidae</taxon>
        <taxon>Peloderinae</taxon>
        <taxon>Caenorhabditis</taxon>
    </lineage>
</organism>
<evidence type="ECO:0000313" key="3">
    <source>
        <dbReference type="Proteomes" id="UP000230233"/>
    </source>
</evidence>
<dbReference type="Pfam" id="PF25100">
    <property type="entry name" value="DUF7809"/>
    <property type="match status" value="1"/>
</dbReference>
<gene>
    <name evidence="2" type="primary">Cnig_chr_III.g9223</name>
    <name evidence="2" type="ORF">B9Z55_009223</name>
</gene>
<dbReference type="GO" id="GO:0045121">
    <property type="term" value="C:membrane raft"/>
    <property type="evidence" value="ECO:0007669"/>
    <property type="project" value="TreeGrafter"/>
</dbReference>
<accession>A0A2G5UR67</accession>
<dbReference type="InterPro" id="IPR056711">
    <property type="entry name" value="DUF7809"/>
</dbReference>
<proteinExistence type="predicted"/>
<sequence>MLRMYGTARELLVDLKYHEERILGVCEFIKYDANWLSEMHNEFPQFQKICLAQESAAACEDWSFEKALKMFKALLPECDKNAYHGFERNLRNFFDSKIGDFHEDNLAIQSFAKYLKMLISRNPELFLPYDKEKNPNCPITVRVFESHGVQFLMKSELFNAINIRNPNSKRLECKEINGKLMAMNYEKVQKKYKDRIGNIEFIKCPIQKTTHKALPIMTPTGGYCILAMDFLFEVLRELIFGYNIFQEIDCEHKLRRFLLRYNEFFSPHHVNLFS</sequence>
<keyword evidence="3" id="KW-1185">Reference proteome</keyword>
<dbReference type="PANTHER" id="PTHR21447:SF13">
    <property type="entry name" value="RING-TYPE DOMAIN-CONTAINING PROTEIN"/>
    <property type="match status" value="1"/>
</dbReference>
<evidence type="ECO:0000313" key="2">
    <source>
        <dbReference type="EMBL" id="PIC42009.1"/>
    </source>
</evidence>
<reference evidence="3" key="1">
    <citation type="submission" date="2017-10" db="EMBL/GenBank/DDBJ databases">
        <title>Rapid genome shrinkage in a self-fertile nematode reveals novel sperm competition proteins.</title>
        <authorList>
            <person name="Yin D."/>
            <person name="Schwarz E.M."/>
            <person name="Thomas C.G."/>
            <person name="Felde R.L."/>
            <person name="Korf I.F."/>
            <person name="Cutter A.D."/>
            <person name="Schartner C.M."/>
            <person name="Ralston E.J."/>
            <person name="Meyer B.J."/>
            <person name="Haag E.S."/>
        </authorList>
    </citation>
    <scope>NUCLEOTIDE SEQUENCE [LARGE SCALE GENOMIC DNA]</scope>
    <source>
        <strain evidence="3">JU1422</strain>
    </source>
</reference>
<dbReference type="OrthoDB" id="5908140at2759"/>
<dbReference type="AlphaFoldDB" id="A0A2G5UR67"/>